<dbReference type="EMBL" id="JBIMPR010000002">
    <property type="protein sequence ID" value="MFH5773239.1"/>
    <property type="molecule type" value="Genomic_DNA"/>
</dbReference>
<gene>
    <name evidence="8" type="ORF">ACHFJ0_03245</name>
</gene>
<comment type="caution">
    <text evidence="8">The sequence shown here is derived from an EMBL/GenBank/DDBJ whole genome shotgun (WGS) entry which is preliminary data.</text>
</comment>
<name>A0ABW7LGF8_9RHOB</name>
<dbReference type="InterPro" id="IPR037185">
    <property type="entry name" value="EmrE-like"/>
</dbReference>
<dbReference type="InterPro" id="IPR000620">
    <property type="entry name" value="EamA_dom"/>
</dbReference>
<feature type="transmembrane region" description="Helical" evidence="6">
    <location>
        <begin position="72"/>
        <end position="91"/>
    </location>
</feature>
<proteinExistence type="inferred from homology"/>
<keyword evidence="5 6" id="KW-0472">Membrane</keyword>
<feature type="transmembrane region" description="Helical" evidence="6">
    <location>
        <begin position="242"/>
        <end position="261"/>
    </location>
</feature>
<dbReference type="RefSeq" id="WP_395131836.1">
    <property type="nucleotide sequence ID" value="NZ_JBIMPR010000002.1"/>
</dbReference>
<dbReference type="PANTHER" id="PTHR22911:SF6">
    <property type="entry name" value="SOLUTE CARRIER FAMILY 35 MEMBER G1"/>
    <property type="match status" value="1"/>
</dbReference>
<evidence type="ECO:0000256" key="4">
    <source>
        <dbReference type="ARBA" id="ARBA00022989"/>
    </source>
</evidence>
<feature type="transmembrane region" description="Helical" evidence="6">
    <location>
        <begin position="184"/>
        <end position="205"/>
    </location>
</feature>
<dbReference type="Pfam" id="PF00892">
    <property type="entry name" value="EamA"/>
    <property type="match status" value="2"/>
</dbReference>
<evidence type="ECO:0000256" key="5">
    <source>
        <dbReference type="ARBA" id="ARBA00023136"/>
    </source>
</evidence>
<comment type="subcellular location">
    <subcellularLocation>
        <location evidence="1">Membrane</location>
        <topology evidence="1">Multi-pass membrane protein</topology>
    </subcellularLocation>
</comment>
<feature type="transmembrane region" description="Helical" evidence="6">
    <location>
        <begin position="12"/>
        <end position="30"/>
    </location>
</feature>
<evidence type="ECO:0000313" key="9">
    <source>
        <dbReference type="Proteomes" id="UP001609376"/>
    </source>
</evidence>
<evidence type="ECO:0000256" key="1">
    <source>
        <dbReference type="ARBA" id="ARBA00004141"/>
    </source>
</evidence>
<evidence type="ECO:0000259" key="7">
    <source>
        <dbReference type="Pfam" id="PF00892"/>
    </source>
</evidence>
<feature type="transmembrane region" description="Helical" evidence="6">
    <location>
        <begin position="97"/>
        <end position="119"/>
    </location>
</feature>
<feature type="transmembrane region" description="Helical" evidence="6">
    <location>
        <begin position="128"/>
        <end position="145"/>
    </location>
</feature>
<organism evidence="8 9">
    <name type="scientific">Paracoccus broussonetiae subsp. drimophilus</name>
    <dbReference type="NCBI Taxonomy" id="3373869"/>
    <lineage>
        <taxon>Bacteria</taxon>
        <taxon>Pseudomonadati</taxon>
        <taxon>Pseudomonadota</taxon>
        <taxon>Alphaproteobacteria</taxon>
        <taxon>Rhodobacterales</taxon>
        <taxon>Paracoccaceae</taxon>
        <taxon>Paracoccus</taxon>
        <taxon>Paracoccus broussonetiae</taxon>
    </lineage>
</organism>
<feature type="transmembrane region" description="Helical" evidence="6">
    <location>
        <begin position="211"/>
        <end position="230"/>
    </location>
</feature>
<protein>
    <submittedName>
        <fullName evidence="8">DMT family transporter</fullName>
    </submittedName>
</protein>
<evidence type="ECO:0000256" key="3">
    <source>
        <dbReference type="ARBA" id="ARBA00022692"/>
    </source>
</evidence>
<comment type="similarity">
    <text evidence="2">Belongs to the drug/metabolite transporter (DMT) superfamily. 10 TMS drug/metabolite exporter (DME) (TC 2.A.7.3) family.</text>
</comment>
<dbReference type="PANTHER" id="PTHR22911">
    <property type="entry name" value="ACYL-MALONYL CONDENSING ENZYME-RELATED"/>
    <property type="match status" value="1"/>
</dbReference>
<feature type="domain" description="EamA" evidence="7">
    <location>
        <begin position="157"/>
        <end position="283"/>
    </location>
</feature>
<feature type="transmembrane region" description="Helical" evidence="6">
    <location>
        <begin position="42"/>
        <end position="60"/>
    </location>
</feature>
<evidence type="ECO:0000256" key="6">
    <source>
        <dbReference type="SAM" id="Phobius"/>
    </source>
</evidence>
<keyword evidence="3 6" id="KW-0812">Transmembrane</keyword>
<feature type="domain" description="EamA" evidence="7">
    <location>
        <begin position="12"/>
        <end position="142"/>
    </location>
</feature>
<keyword evidence="4 6" id="KW-1133">Transmembrane helix</keyword>
<evidence type="ECO:0000313" key="8">
    <source>
        <dbReference type="EMBL" id="MFH5773239.1"/>
    </source>
</evidence>
<keyword evidence="9" id="KW-1185">Reference proteome</keyword>
<evidence type="ECO:0000256" key="2">
    <source>
        <dbReference type="ARBA" id="ARBA00009853"/>
    </source>
</evidence>
<sequence>MSRAGPSSVAAGVAWLMTDMTLVTTMQVLVKIQGVTYPAIQLVFLRALIGLVAIAPLLWLRRHEIAAMRQPGRNAVRVACNALALTLNFVALAQLPIAMVNAIGFSRPLVTMALASVLLHEHVVRRRWVAGLCALLAACLIAYPMPQGGSAITLTGLVAALGATLFGATAVVQTRALATESPAVMMLFYTVGLAVLTAIPAIIVWRPVASADWPTLLAIGILAQAGQYCFLRAYRSHEASLLAPLSYLSILLAAFAGWLAFGDRPGIGFPLGTLILLVVIRMLTRKG</sequence>
<dbReference type="Proteomes" id="UP001609376">
    <property type="component" value="Unassembled WGS sequence"/>
</dbReference>
<dbReference type="SUPFAM" id="SSF103481">
    <property type="entry name" value="Multidrug resistance efflux transporter EmrE"/>
    <property type="match status" value="2"/>
</dbReference>
<reference evidence="8 9" key="1">
    <citation type="submission" date="2024-10" db="EMBL/GenBank/DDBJ databases">
        <title>Paracoccus drimophilus sp. nov., a novel bacterium from corn roots in Hunan.</title>
        <authorList>
            <person name="Li X."/>
        </authorList>
    </citation>
    <scope>NUCLEOTIDE SEQUENCE [LARGE SCALE GENOMIC DNA]</scope>
    <source>
        <strain evidence="8 9">NGMCC 1.201697</strain>
    </source>
</reference>
<feature type="transmembrane region" description="Helical" evidence="6">
    <location>
        <begin position="151"/>
        <end position="172"/>
    </location>
</feature>
<feature type="transmembrane region" description="Helical" evidence="6">
    <location>
        <begin position="267"/>
        <end position="284"/>
    </location>
</feature>
<accession>A0ABW7LGF8</accession>